<dbReference type="Pfam" id="PF01978">
    <property type="entry name" value="TrmB"/>
    <property type="match status" value="1"/>
</dbReference>
<feature type="domain" description="Transcription regulator TrmB N-terminal" evidence="1">
    <location>
        <begin position="15"/>
        <end position="83"/>
    </location>
</feature>
<dbReference type="STRING" id="1798515.A3B35_01450"/>
<reference evidence="2 3" key="1">
    <citation type="journal article" date="2016" name="Nat. Commun.">
        <title>Thousands of microbial genomes shed light on interconnected biogeochemical processes in an aquifer system.</title>
        <authorList>
            <person name="Anantharaman K."/>
            <person name="Brown C.T."/>
            <person name="Hug L.A."/>
            <person name="Sharon I."/>
            <person name="Castelle C.J."/>
            <person name="Probst A.J."/>
            <person name="Thomas B.C."/>
            <person name="Singh A."/>
            <person name="Wilkins M.J."/>
            <person name="Karaoz U."/>
            <person name="Brodie E.L."/>
            <person name="Williams K.H."/>
            <person name="Hubbard S.S."/>
            <person name="Banfield J.F."/>
        </authorList>
    </citation>
    <scope>NUCLEOTIDE SEQUENCE [LARGE SCALE GENOMIC DNA]</scope>
</reference>
<evidence type="ECO:0000259" key="1">
    <source>
        <dbReference type="Pfam" id="PF01978"/>
    </source>
</evidence>
<accession>A0A1F6EVR4</accession>
<organism evidence="2 3">
    <name type="scientific">Candidatus Kaiserbacteria bacterium RIFCSPLOWO2_01_FULL_54_24</name>
    <dbReference type="NCBI Taxonomy" id="1798515"/>
    <lineage>
        <taxon>Bacteria</taxon>
        <taxon>Candidatus Kaiseribacteriota</taxon>
    </lineage>
</organism>
<dbReference type="PANTHER" id="PTHR34293:SF1">
    <property type="entry name" value="HTH-TYPE TRANSCRIPTIONAL REGULATOR TRMBL2"/>
    <property type="match status" value="1"/>
</dbReference>
<dbReference type="InterPro" id="IPR051797">
    <property type="entry name" value="TrmB-like"/>
</dbReference>
<dbReference type="EMBL" id="MFMC01000009">
    <property type="protein sequence ID" value="OGG77725.1"/>
    <property type="molecule type" value="Genomic_DNA"/>
</dbReference>
<evidence type="ECO:0000313" key="3">
    <source>
        <dbReference type="Proteomes" id="UP000177215"/>
    </source>
</evidence>
<dbReference type="Gene3D" id="1.10.10.10">
    <property type="entry name" value="Winged helix-like DNA-binding domain superfamily/Winged helix DNA-binding domain"/>
    <property type="match status" value="1"/>
</dbReference>
<gene>
    <name evidence="2" type="ORF">A3B35_01450</name>
</gene>
<dbReference type="AlphaFoldDB" id="A0A1F6EVR4"/>
<dbReference type="PANTHER" id="PTHR34293">
    <property type="entry name" value="HTH-TYPE TRANSCRIPTIONAL REGULATOR TRMBL2"/>
    <property type="match status" value="1"/>
</dbReference>
<dbReference type="InterPro" id="IPR036388">
    <property type="entry name" value="WH-like_DNA-bd_sf"/>
</dbReference>
<dbReference type="Proteomes" id="UP000177215">
    <property type="component" value="Unassembled WGS sequence"/>
</dbReference>
<name>A0A1F6EVR4_9BACT</name>
<protein>
    <recommendedName>
        <fullName evidence="1">Transcription regulator TrmB N-terminal domain-containing protein</fullName>
    </recommendedName>
</protein>
<comment type="caution">
    <text evidence="2">The sequence shown here is derived from an EMBL/GenBank/DDBJ whole genome shotgun (WGS) entry which is preliminary data.</text>
</comment>
<dbReference type="InterPro" id="IPR002831">
    <property type="entry name" value="Tscrpt_reg_TrmB_N"/>
</dbReference>
<dbReference type="SUPFAM" id="SSF46785">
    <property type="entry name" value="Winged helix' DNA-binding domain"/>
    <property type="match status" value="1"/>
</dbReference>
<evidence type="ECO:0000313" key="2">
    <source>
        <dbReference type="EMBL" id="OGG77725.1"/>
    </source>
</evidence>
<proteinExistence type="predicted"/>
<dbReference type="InterPro" id="IPR036390">
    <property type="entry name" value="WH_DNA-bd_sf"/>
</dbReference>
<sequence length="271" mass="32108">MAKEKPKRETATRTLQDLNLGENEAVLYTQMLGYPRSTVQELGTRAPFPRTMLYYVLNQLIQRGLVTARKEGWRTVYVAEDPERLYDLLSRKEREFERETGAVRELIPRLKHQYRLAGKRTNVRTFEGLEEYQKVLEDIILSKPKEILAYEVLGAKKPALQTRDAHERRRITRKIQKKVLFFEDKDALQSLRSRRYDDFTQFRTIKEGSVTPFSIDLTLYDGKLLYTSYYHEHEPTAALVEDRALYEMQKNLFEMLWKQGKDRTLAFTEKL</sequence>